<feature type="domain" description="AB hydrolase-1" evidence="1">
    <location>
        <begin position="63"/>
        <end position="308"/>
    </location>
</feature>
<dbReference type="InterPro" id="IPR050266">
    <property type="entry name" value="AB_hydrolase_sf"/>
</dbReference>
<keyword evidence="3" id="KW-1185">Reference proteome</keyword>
<dbReference type="InterPro" id="IPR000073">
    <property type="entry name" value="AB_hydrolase_1"/>
</dbReference>
<organism evidence="2 3">
    <name type="scientific">Durusdinium trenchii</name>
    <dbReference type="NCBI Taxonomy" id="1381693"/>
    <lineage>
        <taxon>Eukaryota</taxon>
        <taxon>Sar</taxon>
        <taxon>Alveolata</taxon>
        <taxon>Dinophyceae</taxon>
        <taxon>Suessiales</taxon>
        <taxon>Symbiodiniaceae</taxon>
        <taxon>Durusdinium</taxon>
    </lineage>
</organism>
<dbReference type="PANTHER" id="PTHR43798:SF33">
    <property type="entry name" value="HYDROLASE, PUTATIVE (AFU_ORTHOLOGUE AFUA_2G14860)-RELATED"/>
    <property type="match status" value="1"/>
</dbReference>
<dbReference type="PANTHER" id="PTHR43798">
    <property type="entry name" value="MONOACYLGLYCEROL LIPASE"/>
    <property type="match status" value="1"/>
</dbReference>
<accession>A0ABP0JLQ9</accession>
<sequence>MRVPSAIGALLCGSAEFVGTTSALSWRRALLARRGMAARSTSSVRSVFEAPRLSISSCGEGEVLFFVHGWPDDASVWRAQVDRLKDKYQCKCVTMPHFGGRESAIALQHRPQGYSFEEMAEILADNIRRDCGTSPVTLVLHDWGCVWGFMLQTRHPDLVKRIVALDVGLPSCMSGFEKVSVALLTYQFWPLTAYFLLRVSARLGSPFRRWGQAVADWMIRAFTKFIGYGSKRITADASYPYVHFLTGLGFREPKLTAGAVLPSCPCLFMYGKRKPYMFHSAAWERHLRSRSDCEVIPVNAGHWLQVQKAELVNHAIETWLEKKDMGAAPHMCQDSRFQATSCIFLRAYMPWI</sequence>
<proteinExistence type="predicted"/>
<reference evidence="2 3" key="1">
    <citation type="submission" date="2024-02" db="EMBL/GenBank/DDBJ databases">
        <authorList>
            <person name="Chen Y."/>
            <person name="Shah S."/>
            <person name="Dougan E. K."/>
            <person name="Thang M."/>
            <person name="Chan C."/>
        </authorList>
    </citation>
    <scope>NUCLEOTIDE SEQUENCE [LARGE SCALE GENOMIC DNA]</scope>
</reference>
<dbReference type="Pfam" id="PF00561">
    <property type="entry name" value="Abhydrolase_1"/>
    <property type="match status" value="1"/>
</dbReference>
<dbReference type="PRINTS" id="PR00412">
    <property type="entry name" value="EPOXHYDRLASE"/>
</dbReference>
<dbReference type="InterPro" id="IPR029058">
    <property type="entry name" value="AB_hydrolase_fold"/>
</dbReference>
<dbReference type="EMBL" id="CAXAMN010005747">
    <property type="protein sequence ID" value="CAK9015201.1"/>
    <property type="molecule type" value="Genomic_DNA"/>
</dbReference>
<gene>
    <name evidence="2" type="ORF">CCMP2556_LOCUS12014</name>
</gene>
<dbReference type="Gene3D" id="3.40.50.1820">
    <property type="entry name" value="alpha/beta hydrolase"/>
    <property type="match status" value="1"/>
</dbReference>
<name>A0ABP0JLQ9_9DINO</name>
<dbReference type="Proteomes" id="UP001642484">
    <property type="component" value="Unassembled WGS sequence"/>
</dbReference>
<evidence type="ECO:0000313" key="3">
    <source>
        <dbReference type="Proteomes" id="UP001642484"/>
    </source>
</evidence>
<dbReference type="InterPro" id="IPR000639">
    <property type="entry name" value="Epox_hydrolase-like"/>
</dbReference>
<protein>
    <recommendedName>
        <fullName evidence="1">AB hydrolase-1 domain-containing protein</fullName>
    </recommendedName>
</protein>
<comment type="caution">
    <text evidence="2">The sequence shown here is derived from an EMBL/GenBank/DDBJ whole genome shotgun (WGS) entry which is preliminary data.</text>
</comment>
<dbReference type="SUPFAM" id="SSF53474">
    <property type="entry name" value="alpha/beta-Hydrolases"/>
    <property type="match status" value="1"/>
</dbReference>
<evidence type="ECO:0000313" key="2">
    <source>
        <dbReference type="EMBL" id="CAK9015201.1"/>
    </source>
</evidence>
<evidence type="ECO:0000259" key="1">
    <source>
        <dbReference type="Pfam" id="PF00561"/>
    </source>
</evidence>